<dbReference type="AlphaFoldDB" id="A0A3P3TEF7"/>
<evidence type="ECO:0000313" key="1">
    <source>
        <dbReference type="EMBL" id="RRJ54813.1"/>
    </source>
</evidence>
<organism evidence="1 2">
    <name type="scientific">Paenibacillus oralis</name>
    <dbReference type="NCBI Taxonomy" id="2490856"/>
    <lineage>
        <taxon>Bacteria</taxon>
        <taxon>Bacillati</taxon>
        <taxon>Bacillota</taxon>
        <taxon>Bacilli</taxon>
        <taxon>Bacillales</taxon>
        <taxon>Paenibacillaceae</taxon>
        <taxon>Paenibacillus</taxon>
    </lineage>
</organism>
<dbReference type="EMBL" id="RRCN01000002">
    <property type="protein sequence ID" value="RRJ54813.1"/>
    <property type="molecule type" value="Genomic_DNA"/>
</dbReference>
<reference evidence="1 2" key="1">
    <citation type="submission" date="2018-11" db="EMBL/GenBank/DDBJ databases">
        <title>Genome sequencing of Paenibacillus sp. KCOM 3021 (= ChDC PVNT-B20).</title>
        <authorList>
            <person name="Kook J.-K."/>
            <person name="Park S.-N."/>
            <person name="Lim Y.K."/>
        </authorList>
    </citation>
    <scope>NUCLEOTIDE SEQUENCE [LARGE SCALE GENOMIC DNA]</scope>
    <source>
        <strain evidence="1 2">KCOM 3021</strain>
    </source>
</reference>
<sequence>MIASAVGKAFYIEAWKEQKAAGSIPEDSSDYEEPQELPIEEYIEQGVYVLFENKEYELIDEE</sequence>
<evidence type="ECO:0000313" key="2">
    <source>
        <dbReference type="Proteomes" id="UP000267017"/>
    </source>
</evidence>
<comment type="caution">
    <text evidence="1">The sequence shown here is derived from an EMBL/GenBank/DDBJ whole genome shotgun (WGS) entry which is preliminary data.</text>
</comment>
<dbReference type="Proteomes" id="UP000267017">
    <property type="component" value="Unassembled WGS sequence"/>
</dbReference>
<accession>A0A3P3TEF7</accession>
<dbReference type="RefSeq" id="WP_128635897.1">
    <property type="nucleotide sequence ID" value="NZ_RRCN01000002.1"/>
</dbReference>
<proteinExistence type="predicted"/>
<gene>
    <name evidence="1" type="ORF">EHV15_35070</name>
</gene>
<protein>
    <submittedName>
        <fullName evidence="1">Uncharacterized protein</fullName>
    </submittedName>
</protein>
<keyword evidence="2" id="KW-1185">Reference proteome</keyword>
<name>A0A3P3TEF7_9BACL</name>